<sequence>MESSEIEAWTARFIWKVLIDTEYTPFIQQIISKLSNRVQLMRISSTTDKFFYTVNMGYTYADYARIYGHCPVTDLLEFVLELNEDAMRAHVWARISMIPVNPSKTKFMVLGSVPTTSVV</sequence>
<protein>
    <submittedName>
        <fullName evidence="1">Uncharacterized protein</fullName>
    </submittedName>
</protein>
<evidence type="ECO:0000313" key="1">
    <source>
        <dbReference type="EMBL" id="KAJ8684444.1"/>
    </source>
</evidence>
<organism evidence="1 2">
    <name type="scientific">Eretmocerus hayati</name>
    <dbReference type="NCBI Taxonomy" id="131215"/>
    <lineage>
        <taxon>Eukaryota</taxon>
        <taxon>Metazoa</taxon>
        <taxon>Ecdysozoa</taxon>
        <taxon>Arthropoda</taxon>
        <taxon>Hexapoda</taxon>
        <taxon>Insecta</taxon>
        <taxon>Pterygota</taxon>
        <taxon>Neoptera</taxon>
        <taxon>Endopterygota</taxon>
        <taxon>Hymenoptera</taxon>
        <taxon>Apocrita</taxon>
        <taxon>Proctotrupomorpha</taxon>
        <taxon>Chalcidoidea</taxon>
        <taxon>Aphelinidae</taxon>
        <taxon>Aphelininae</taxon>
        <taxon>Eretmocerus</taxon>
    </lineage>
</organism>
<reference evidence="1" key="1">
    <citation type="submission" date="2023-04" db="EMBL/GenBank/DDBJ databases">
        <title>A chromosome-level genome assembly of the parasitoid wasp Eretmocerus hayati.</title>
        <authorList>
            <person name="Zhong Y."/>
            <person name="Liu S."/>
            <person name="Liu Y."/>
        </authorList>
    </citation>
    <scope>NUCLEOTIDE SEQUENCE</scope>
    <source>
        <strain evidence="1">ZJU_SS_LIU_2023</strain>
    </source>
</reference>
<evidence type="ECO:0000313" key="2">
    <source>
        <dbReference type="Proteomes" id="UP001239111"/>
    </source>
</evidence>
<comment type="caution">
    <text evidence="1">The sequence shown here is derived from an EMBL/GenBank/DDBJ whole genome shotgun (WGS) entry which is preliminary data.</text>
</comment>
<proteinExistence type="predicted"/>
<dbReference type="EMBL" id="CM056741">
    <property type="protein sequence ID" value="KAJ8684444.1"/>
    <property type="molecule type" value="Genomic_DNA"/>
</dbReference>
<accession>A0ACC2PLH9</accession>
<dbReference type="Proteomes" id="UP001239111">
    <property type="component" value="Chromosome 1"/>
</dbReference>
<gene>
    <name evidence="1" type="ORF">QAD02_020236</name>
</gene>
<keyword evidence="2" id="KW-1185">Reference proteome</keyword>
<name>A0ACC2PLH9_9HYME</name>